<evidence type="ECO:0000313" key="2">
    <source>
        <dbReference type="EMBL" id="HIZ09117.1"/>
    </source>
</evidence>
<comment type="caution">
    <text evidence="2">The sequence shown here is derived from an EMBL/GenBank/DDBJ whole genome shotgun (WGS) entry which is preliminary data.</text>
</comment>
<evidence type="ECO:0000256" key="1">
    <source>
        <dbReference type="SAM" id="Phobius"/>
    </source>
</evidence>
<dbReference type="Proteomes" id="UP000824025">
    <property type="component" value="Unassembled WGS sequence"/>
</dbReference>
<reference evidence="2" key="2">
    <citation type="submission" date="2021-04" db="EMBL/GenBank/DDBJ databases">
        <authorList>
            <person name="Gilroy R."/>
        </authorList>
    </citation>
    <scope>NUCLEOTIDE SEQUENCE</scope>
    <source>
        <strain evidence="2">CHK192-19661</strain>
    </source>
</reference>
<name>A0A9D2IHD2_9FIRM</name>
<keyword evidence="1" id="KW-0472">Membrane</keyword>
<keyword evidence="1" id="KW-1133">Transmembrane helix</keyword>
<sequence length="207" mass="22813">MQTKGQTAAKIIGIILVLLLVAGLVAIIYKFTNGFNEDFKTFYVEYGGKQILAADSQLSLTAGKTHRFDVKYTFDTPQSDIKEYSVEIVPNAQHDFDFTVDGERHLYSEQDDLSAAFGLKKSDTYFELSVTEEFSLEYALQSCYPGKEVVIPEEATESNACPYMLVVSSYNGNVVYHIALSVGAEVTGVELDPTQIIFTGSPEQGGK</sequence>
<reference evidence="2" key="1">
    <citation type="journal article" date="2021" name="PeerJ">
        <title>Extensive microbial diversity within the chicken gut microbiome revealed by metagenomics and culture.</title>
        <authorList>
            <person name="Gilroy R."/>
            <person name="Ravi A."/>
            <person name="Getino M."/>
            <person name="Pursley I."/>
            <person name="Horton D.L."/>
            <person name="Alikhan N.F."/>
            <person name="Baker D."/>
            <person name="Gharbi K."/>
            <person name="Hall N."/>
            <person name="Watson M."/>
            <person name="Adriaenssens E.M."/>
            <person name="Foster-Nyarko E."/>
            <person name="Jarju S."/>
            <person name="Secka A."/>
            <person name="Antonio M."/>
            <person name="Oren A."/>
            <person name="Chaudhuri R.R."/>
            <person name="La Ragione R."/>
            <person name="Hildebrand F."/>
            <person name="Pallen M.J."/>
        </authorList>
    </citation>
    <scope>NUCLEOTIDE SEQUENCE</scope>
    <source>
        <strain evidence="2">CHK192-19661</strain>
    </source>
</reference>
<evidence type="ECO:0000313" key="3">
    <source>
        <dbReference type="Proteomes" id="UP000824025"/>
    </source>
</evidence>
<feature type="transmembrane region" description="Helical" evidence="1">
    <location>
        <begin position="12"/>
        <end position="31"/>
    </location>
</feature>
<gene>
    <name evidence="2" type="ORF">H9726_01390</name>
</gene>
<organism evidence="2 3">
    <name type="scientific">Candidatus Borkfalkia avicola</name>
    <dbReference type="NCBI Taxonomy" id="2838503"/>
    <lineage>
        <taxon>Bacteria</taxon>
        <taxon>Bacillati</taxon>
        <taxon>Bacillota</taxon>
        <taxon>Clostridia</taxon>
        <taxon>Christensenellales</taxon>
        <taxon>Christensenellaceae</taxon>
        <taxon>Candidatus Borkfalkia</taxon>
    </lineage>
</organism>
<keyword evidence="1" id="KW-0812">Transmembrane</keyword>
<protein>
    <submittedName>
        <fullName evidence="2">Uncharacterized protein</fullName>
    </submittedName>
</protein>
<accession>A0A9D2IHD2</accession>
<dbReference type="AlphaFoldDB" id="A0A9D2IHD2"/>
<proteinExistence type="predicted"/>
<dbReference type="EMBL" id="DXCF01000004">
    <property type="protein sequence ID" value="HIZ09117.1"/>
    <property type="molecule type" value="Genomic_DNA"/>
</dbReference>